<reference evidence="12" key="1">
    <citation type="submission" date="2023-02" db="EMBL/GenBank/DDBJ databases">
        <title>Complete genome sequence of Lactobacillus ruminis CACC888 isolated from Pig feces.</title>
        <authorList>
            <person name="Park S."/>
            <person name="Park M.A."/>
            <person name="Kim D.-H."/>
            <person name="Kim Y."/>
        </authorList>
    </citation>
    <scope>NUCLEOTIDE SEQUENCE</scope>
    <source>
        <strain evidence="12">CACC888</strain>
    </source>
</reference>
<dbReference type="InterPro" id="IPR001959">
    <property type="entry name" value="Transposase"/>
</dbReference>
<dbReference type="GO" id="GO:0003677">
    <property type="term" value="F:DNA binding"/>
    <property type="evidence" value="ECO:0007669"/>
    <property type="project" value="UniProtKB-KW"/>
</dbReference>
<keyword evidence="3" id="KW-0815">Transposition</keyword>
<dbReference type="Proteomes" id="UP001222683">
    <property type="component" value="Chromosome"/>
</dbReference>
<evidence type="ECO:0000313" key="12">
    <source>
        <dbReference type="EMBL" id="WDC82212.1"/>
    </source>
</evidence>
<proteinExistence type="inferred from homology"/>
<evidence type="ECO:0000256" key="6">
    <source>
        <dbReference type="ARBA" id="ARBA00023125"/>
    </source>
</evidence>
<comment type="similarity">
    <text evidence="2">In the N-terminal section; belongs to the transposase 2 family.</text>
</comment>
<keyword evidence="7" id="KW-0233">DNA recombination</keyword>
<evidence type="ECO:0000256" key="2">
    <source>
        <dbReference type="ARBA" id="ARBA00011044"/>
    </source>
</evidence>
<evidence type="ECO:0000259" key="11">
    <source>
        <dbReference type="Pfam" id="PF12323"/>
    </source>
</evidence>
<keyword evidence="12" id="KW-0378">Hydrolase</keyword>
<dbReference type="Pfam" id="PF12323">
    <property type="entry name" value="HTH_OrfB_IS605"/>
    <property type="match status" value="1"/>
</dbReference>
<feature type="domain" description="Probable transposase IS891/IS1136/IS1341" evidence="9">
    <location>
        <begin position="166"/>
        <end position="299"/>
    </location>
</feature>
<organism evidence="12 13">
    <name type="scientific">Ligilactobacillus ruminis</name>
    <dbReference type="NCBI Taxonomy" id="1623"/>
    <lineage>
        <taxon>Bacteria</taxon>
        <taxon>Bacillati</taxon>
        <taxon>Bacillota</taxon>
        <taxon>Bacilli</taxon>
        <taxon>Lactobacillales</taxon>
        <taxon>Lactobacillaceae</taxon>
        <taxon>Ligilactobacillus</taxon>
    </lineage>
</organism>
<dbReference type="InterPro" id="IPR021027">
    <property type="entry name" value="Transposase_put_HTH"/>
</dbReference>
<dbReference type="PANTHER" id="PTHR30405">
    <property type="entry name" value="TRANSPOSASE"/>
    <property type="match status" value="1"/>
</dbReference>
<keyword evidence="6" id="KW-0238">DNA-binding</keyword>
<feature type="domain" description="Transposase putative helix-turn-helix" evidence="11">
    <location>
        <begin position="1"/>
        <end position="47"/>
    </location>
</feature>
<dbReference type="Pfam" id="PF07282">
    <property type="entry name" value="Cas12f1-like_TNB"/>
    <property type="match status" value="1"/>
</dbReference>
<accession>A0AAQ2XIG6</accession>
<feature type="region of interest" description="Disordered" evidence="8">
    <location>
        <begin position="348"/>
        <end position="371"/>
    </location>
</feature>
<dbReference type="PANTHER" id="PTHR30405:SF25">
    <property type="entry name" value="RNA-GUIDED DNA ENDONUCLEASE INSQ-RELATED"/>
    <property type="match status" value="1"/>
</dbReference>
<dbReference type="InterPro" id="IPR051399">
    <property type="entry name" value="RNA-guided_DNA_endo/Transpos"/>
</dbReference>
<keyword evidence="5" id="KW-0862">Zinc</keyword>
<dbReference type="GO" id="GO:0046872">
    <property type="term" value="F:metal ion binding"/>
    <property type="evidence" value="ECO:0007669"/>
    <property type="project" value="UniProtKB-KW"/>
</dbReference>
<sequence length="371" mass="43823">MSKVIKGIKLRLYPNQSQREQLWQMFGNDRFVWNQMLGMAKERYQNNPNSLFVNEYGMNYLLKQLKCEYAFLRESDSTSFLVVNHNLAQAFKMLFRHRGGYPHFKNRHSLRQSYTGRSTCKVLARRRMQLPKLGSIRTSRTGLVGDAKIKRYTVSYEPTGRYYLSLQVETEVNQLPEMHQSVGLDMGLADLVISSDGVKYGTFNAEWLEKQAVRWQRKYARRRYLAQCQVWKWNHNRFDHLEELDDYSNWQRARVNKARCQKRIANKRRDYLHKLTTDLVRNYDVIVIEDLKTKNLQKNHHMARSIANASWYQFRAMLEYKCAWYGRQLVVVKPDYTSQICSNCGFSSGKKTAGSPRMDVPEVRHSPRPGC</sequence>
<dbReference type="InterPro" id="IPR010095">
    <property type="entry name" value="Cas12f1-like_TNB"/>
</dbReference>
<comment type="similarity">
    <text evidence="1">In the C-terminal section; belongs to the transposase 35 family.</text>
</comment>
<dbReference type="GO" id="GO:0032196">
    <property type="term" value="P:transposition"/>
    <property type="evidence" value="ECO:0007669"/>
    <property type="project" value="UniProtKB-KW"/>
</dbReference>
<dbReference type="GO" id="GO:0006310">
    <property type="term" value="P:DNA recombination"/>
    <property type="evidence" value="ECO:0007669"/>
    <property type="project" value="UniProtKB-KW"/>
</dbReference>
<dbReference type="Pfam" id="PF01385">
    <property type="entry name" value="OrfB_IS605"/>
    <property type="match status" value="1"/>
</dbReference>
<keyword evidence="12" id="KW-0540">Nuclease</keyword>
<evidence type="ECO:0000256" key="5">
    <source>
        <dbReference type="ARBA" id="ARBA00022833"/>
    </source>
</evidence>
<dbReference type="EMBL" id="CP117692">
    <property type="protein sequence ID" value="WDC82212.1"/>
    <property type="molecule type" value="Genomic_DNA"/>
</dbReference>
<evidence type="ECO:0000256" key="8">
    <source>
        <dbReference type="SAM" id="MobiDB-lite"/>
    </source>
</evidence>
<evidence type="ECO:0000259" key="9">
    <source>
        <dbReference type="Pfam" id="PF01385"/>
    </source>
</evidence>
<evidence type="ECO:0000313" key="13">
    <source>
        <dbReference type="Proteomes" id="UP001222683"/>
    </source>
</evidence>
<evidence type="ECO:0000256" key="4">
    <source>
        <dbReference type="ARBA" id="ARBA00022723"/>
    </source>
</evidence>
<evidence type="ECO:0000256" key="1">
    <source>
        <dbReference type="ARBA" id="ARBA00008761"/>
    </source>
</evidence>
<dbReference type="AlphaFoldDB" id="A0AAQ2XIG6"/>
<evidence type="ECO:0000256" key="7">
    <source>
        <dbReference type="ARBA" id="ARBA00023172"/>
    </source>
</evidence>
<feature type="domain" description="Cas12f1-like TNB" evidence="10">
    <location>
        <begin position="311"/>
        <end position="347"/>
    </location>
</feature>
<evidence type="ECO:0000256" key="3">
    <source>
        <dbReference type="ARBA" id="ARBA00022578"/>
    </source>
</evidence>
<keyword evidence="12" id="KW-0255">Endonuclease</keyword>
<name>A0AAQ2XIG6_9LACO</name>
<protein>
    <submittedName>
        <fullName evidence="12">RNA-guided endonuclease TnpB family protein</fullName>
    </submittedName>
</protein>
<dbReference type="NCBIfam" id="NF040570">
    <property type="entry name" value="guided_TnpB"/>
    <property type="match status" value="1"/>
</dbReference>
<dbReference type="GO" id="GO:0004519">
    <property type="term" value="F:endonuclease activity"/>
    <property type="evidence" value="ECO:0007669"/>
    <property type="project" value="UniProtKB-KW"/>
</dbReference>
<gene>
    <name evidence="12" type="ORF">PSR59_00770</name>
</gene>
<dbReference type="NCBIfam" id="TIGR01766">
    <property type="entry name" value="IS200/IS605 family accessory protein TnpB-like domain"/>
    <property type="match status" value="1"/>
</dbReference>
<keyword evidence="4" id="KW-0479">Metal-binding</keyword>
<evidence type="ECO:0000259" key="10">
    <source>
        <dbReference type="Pfam" id="PF07282"/>
    </source>
</evidence>